<dbReference type="InterPro" id="IPR058738">
    <property type="entry name" value="PH-like_AREL1"/>
</dbReference>
<name>A0ABC9X135_GRUJA</name>
<comment type="function">
    <text evidence="8">E3 ubiquitin-protein ligase that catalyzes 'Lys-11'- or 'Lys-33'-linked polyubiquitin chains, with some preference for 'Lys-33' linkages. E3 ubiquitin-protein ligases accept ubiquitin from an E2 ubiquitin-conjugating enzyme in the form of a thioester and then directly transfers the ubiquitin to targeted substrates. Ubiquitinates SEPTIN4, DIABLO/SMAC and HTRA2 in vitro. Modulates pulmonary inflammation by targeting SOCS2 for ubiquitination and subsequent degradation by the proteasome.</text>
</comment>
<dbReference type="GO" id="GO:0006915">
    <property type="term" value="P:apoptotic process"/>
    <property type="evidence" value="ECO:0007669"/>
    <property type="project" value="UniProtKB-KW"/>
</dbReference>
<dbReference type="CDD" id="cd00078">
    <property type="entry name" value="HECTc"/>
    <property type="match status" value="1"/>
</dbReference>
<protein>
    <recommendedName>
        <fullName evidence="10">Apoptosis-resistant E3 ubiquitin protein ligase 1</fullName>
        <ecNumber evidence="3">2.3.2.26</ecNumber>
    </recommendedName>
    <alternativeName>
        <fullName evidence="11">Apoptosis-resistant HECT-type E3 ubiquitin transferase 1</fullName>
    </alternativeName>
</protein>
<keyword evidence="5" id="KW-0053">Apoptosis</keyword>
<comment type="pathway">
    <text evidence="2">Protein modification; protein ubiquitination.</text>
</comment>
<dbReference type="GO" id="GO:0006511">
    <property type="term" value="P:ubiquitin-dependent protein catabolic process"/>
    <property type="evidence" value="ECO:0007669"/>
    <property type="project" value="UniProtKB-ARBA"/>
</dbReference>
<evidence type="ECO:0000256" key="4">
    <source>
        <dbReference type="ARBA" id="ARBA00022679"/>
    </source>
</evidence>
<feature type="transmembrane region" description="Helical" evidence="14">
    <location>
        <begin position="104"/>
        <end position="127"/>
    </location>
</feature>
<dbReference type="FunFam" id="3.30.2160.10:FF:000008">
    <property type="entry name" value="Apoptosis-resistant E3 ubiquitin protein ligase 1"/>
    <property type="match status" value="1"/>
</dbReference>
<evidence type="ECO:0000313" key="17">
    <source>
        <dbReference type="Proteomes" id="UP001623348"/>
    </source>
</evidence>
<keyword evidence="14" id="KW-0472">Membrane</keyword>
<keyword evidence="17" id="KW-1185">Reference proteome</keyword>
<dbReference type="Gene3D" id="2.60.40.10">
    <property type="entry name" value="Immunoglobulins"/>
    <property type="match status" value="1"/>
</dbReference>
<organism evidence="16 17">
    <name type="scientific">Grus japonensis</name>
    <name type="common">Japanese crane</name>
    <name type="synonym">Red-crowned crane</name>
    <dbReference type="NCBI Taxonomy" id="30415"/>
    <lineage>
        <taxon>Eukaryota</taxon>
        <taxon>Metazoa</taxon>
        <taxon>Chordata</taxon>
        <taxon>Craniata</taxon>
        <taxon>Vertebrata</taxon>
        <taxon>Euteleostomi</taxon>
        <taxon>Archelosauria</taxon>
        <taxon>Archosauria</taxon>
        <taxon>Dinosauria</taxon>
        <taxon>Saurischia</taxon>
        <taxon>Theropoda</taxon>
        <taxon>Coelurosauria</taxon>
        <taxon>Aves</taxon>
        <taxon>Neognathae</taxon>
        <taxon>Neoaves</taxon>
        <taxon>Gruiformes</taxon>
        <taxon>Gruidae</taxon>
        <taxon>Grus</taxon>
    </lineage>
</organism>
<feature type="active site" description="Glycyl thioester intermediate" evidence="12">
    <location>
        <position position="894"/>
    </location>
</feature>
<evidence type="ECO:0000256" key="14">
    <source>
        <dbReference type="SAM" id="Phobius"/>
    </source>
</evidence>
<evidence type="ECO:0000256" key="10">
    <source>
        <dbReference type="ARBA" id="ARBA00073826"/>
    </source>
</evidence>
<evidence type="ECO:0000256" key="1">
    <source>
        <dbReference type="ARBA" id="ARBA00000885"/>
    </source>
</evidence>
<reference evidence="16 17" key="1">
    <citation type="submission" date="2024-06" db="EMBL/GenBank/DDBJ databases">
        <title>The draft genome of Grus japonensis, version 3.</title>
        <authorList>
            <person name="Nabeshima K."/>
            <person name="Suzuki S."/>
            <person name="Onuma M."/>
        </authorList>
    </citation>
    <scope>NUCLEOTIDE SEQUENCE [LARGE SCALE GENOMIC DNA]</scope>
    <source>
        <strain evidence="16 17">451A</strain>
    </source>
</reference>
<dbReference type="FunFam" id="3.30.2410.10:FF:000013">
    <property type="entry name" value="Apoptosis-resistant E3 ubiquitin protein ligase 1"/>
    <property type="match status" value="1"/>
</dbReference>
<dbReference type="EMBL" id="BAAFJT010000005">
    <property type="protein sequence ID" value="GAB0190719.1"/>
    <property type="molecule type" value="Genomic_DNA"/>
</dbReference>
<dbReference type="Gene3D" id="3.90.1750.10">
    <property type="entry name" value="Hect, E3 ligase catalytic domains"/>
    <property type="match status" value="1"/>
</dbReference>
<dbReference type="PANTHER" id="PTHR11254:SF340">
    <property type="entry name" value="APOPTOSIS-RESISTANT E3 UBIQUITIN PROTEIN LIGASE 1"/>
    <property type="match status" value="1"/>
</dbReference>
<gene>
    <name evidence="16" type="ORF">GRJ2_001537200</name>
</gene>
<evidence type="ECO:0000256" key="9">
    <source>
        <dbReference type="ARBA" id="ARBA00062297"/>
    </source>
</evidence>
<comment type="subunit">
    <text evidence="9">Interacts with SOCS2. Interacts (via HECT domain) with HTRA2, DIABLO/SMAC and SEPTIN4; in the cytoplasm following induction of apoptosis.</text>
</comment>
<dbReference type="InterPro" id="IPR035983">
    <property type="entry name" value="Hect_E3_ubiquitin_ligase"/>
</dbReference>
<dbReference type="GO" id="GO:0061630">
    <property type="term" value="F:ubiquitin protein ligase activity"/>
    <property type="evidence" value="ECO:0007669"/>
    <property type="project" value="UniProtKB-EC"/>
</dbReference>
<keyword evidence="7" id="KW-0832">Ubl conjugation</keyword>
<dbReference type="Pfam" id="PF25916">
    <property type="entry name" value="AREL1_PH-like"/>
    <property type="match status" value="1"/>
</dbReference>
<dbReference type="SMART" id="SM00119">
    <property type="entry name" value="HECTc"/>
    <property type="match status" value="1"/>
</dbReference>
<evidence type="ECO:0000313" key="16">
    <source>
        <dbReference type="EMBL" id="GAB0190719.1"/>
    </source>
</evidence>
<keyword evidence="6 12" id="KW-0833">Ubl conjugation pathway</keyword>
<evidence type="ECO:0000256" key="5">
    <source>
        <dbReference type="ARBA" id="ARBA00022703"/>
    </source>
</evidence>
<dbReference type="SUPFAM" id="SSF81296">
    <property type="entry name" value="E set domains"/>
    <property type="match status" value="1"/>
</dbReference>
<accession>A0ABC9X135</accession>
<evidence type="ECO:0000256" key="2">
    <source>
        <dbReference type="ARBA" id="ARBA00004906"/>
    </source>
</evidence>
<dbReference type="AlphaFoldDB" id="A0ABC9X135"/>
<keyword evidence="14" id="KW-1133">Transmembrane helix</keyword>
<dbReference type="InterPro" id="IPR050409">
    <property type="entry name" value="E3_ubiq-protein_ligase"/>
</dbReference>
<comment type="catalytic activity">
    <reaction evidence="1">
        <text>S-ubiquitinyl-[E2 ubiquitin-conjugating enzyme]-L-cysteine + [acceptor protein]-L-lysine = [E2 ubiquitin-conjugating enzyme]-L-cysteine + N(6)-ubiquitinyl-[acceptor protein]-L-lysine.</text>
        <dbReference type="EC" id="2.3.2.26"/>
    </reaction>
</comment>
<proteinExistence type="predicted"/>
<evidence type="ECO:0000256" key="6">
    <source>
        <dbReference type="ARBA" id="ARBA00022786"/>
    </source>
</evidence>
<feature type="region of interest" description="Disordered" evidence="13">
    <location>
        <begin position="417"/>
        <end position="450"/>
    </location>
</feature>
<feature type="region of interest" description="Disordered" evidence="13">
    <location>
        <begin position="1"/>
        <end position="48"/>
    </location>
</feature>
<feature type="compositionally biased region" description="Polar residues" evidence="13">
    <location>
        <begin position="417"/>
        <end position="429"/>
    </location>
</feature>
<dbReference type="InterPro" id="IPR013783">
    <property type="entry name" value="Ig-like_fold"/>
</dbReference>
<dbReference type="FunFam" id="2.60.40.10:FF:000330">
    <property type="entry name" value="Apoptosis resistant E3 ubiquitin protein ligase 1"/>
    <property type="match status" value="1"/>
</dbReference>
<comment type="caution">
    <text evidence="16">The sequence shown here is derived from an EMBL/GenBank/DDBJ whole genome shotgun (WGS) entry which is preliminary data.</text>
</comment>
<dbReference type="Pfam" id="PF00632">
    <property type="entry name" value="HECT"/>
    <property type="match status" value="1"/>
</dbReference>
<feature type="domain" description="HECT" evidence="15">
    <location>
        <begin position="587"/>
        <end position="927"/>
    </location>
</feature>
<evidence type="ECO:0000256" key="7">
    <source>
        <dbReference type="ARBA" id="ARBA00022843"/>
    </source>
</evidence>
<dbReference type="Proteomes" id="UP001623348">
    <property type="component" value="Unassembled WGS sequence"/>
</dbReference>
<dbReference type="SUPFAM" id="SSF56204">
    <property type="entry name" value="Hect, E3 ligase catalytic domain"/>
    <property type="match status" value="1"/>
</dbReference>
<keyword evidence="4" id="KW-0808">Transferase</keyword>
<dbReference type="InterPro" id="IPR058906">
    <property type="entry name" value="AREL1_N"/>
</dbReference>
<dbReference type="Pfam" id="PF25915">
    <property type="entry name" value="AREL1_N"/>
    <property type="match status" value="1"/>
</dbReference>
<dbReference type="InterPro" id="IPR014756">
    <property type="entry name" value="Ig_E-set"/>
</dbReference>
<evidence type="ECO:0000259" key="15">
    <source>
        <dbReference type="PROSITE" id="PS50237"/>
    </source>
</evidence>
<dbReference type="GO" id="GO:0016567">
    <property type="term" value="P:protein ubiquitination"/>
    <property type="evidence" value="ECO:0007669"/>
    <property type="project" value="UniProtKB-ARBA"/>
</dbReference>
<dbReference type="Gene3D" id="3.30.2160.10">
    <property type="entry name" value="Hect, E3 ligase catalytic domain"/>
    <property type="match status" value="1"/>
</dbReference>
<evidence type="ECO:0000256" key="3">
    <source>
        <dbReference type="ARBA" id="ARBA00012485"/>
    </source>
</evidence>
<keyword evidence="14" id="KW-0812">Transmembrane</keyword>
<dbReference type="Pfam" id="PF00630">
    <property type="entry name" value="Filamin"/>
    <property type="match status" value="1"/>
</dbReference>
<dbReference type="InterPro" id="IPR000569">
    <property type="entry name" value="HECT_dom"/>
</dbReference>
<evidence type="ECO:0000256" key="11">
    <source>
        <dbReference type="ARBA" id="ARBA00076113"/>
    </source>
</evidence>
<sequence length="981" mass="111883">MEDPMPEQVEAPEGGCGLWEAHAGASSRPDRWTRAEGSPRQGRFAGRTCDPVGDPTLEQFAPEVLGTKRKDAEEWVPPFWLLEHGHLSKDAAVILGCVSHRRDLMFYIIGGITVSVVAFFFTIKFLFELAARIVSFLQHEDRERRGERTIYDYVRGNYLDPRSCKISWDWKDPYEVGHSMAFRVHLFYKNGQPFPAHRPVGLRVHICHVELAIDIPVTQEVLQEPNSNVVKVAFTVRRAGRYEIAVKLGGLNVAYSPYYKVFQPGMVVPSKTKIVCHFSTLVLTCGQQHTLQIVPRDEYDNPTSNSVSLIDEHNYSLSIHELGPQEEESSDIVFEKSVVSNRQTCEVFFRLTLHCRGCFHACISYQNQPISNGDFDIIVLSENEKNIVERNVSTSGVSIYFEAYLYDAPSYTNTQWQLPPTHLSSSQRRPSTATEDEDEDSPSDSQTPEKVKKPKKVYCYVSPKQFSVKEFYLKIIPWRLFTFRVCPGTKFSYLGPDPVHKLLTLVVDDGIQPPVELSCKERNILAATFIRSLHKNIGGSETFQDKVNFFQRELRQVHMKRPHSKVTLKVSRHCLLESSFKATRNFSVSDWSKNFEVIFQDEEALDWGGPRREWFELICKALFDTTNQLFTRFSDNNQALVHPNPGRPTYLRLKVYEFAGRLVGKCLYESSLGAAYKQLVRARFTRSFLAQIIGLRMHYKYFETDDPEFYKSKVCFILNNDVSEMDLVFAEEKYSKTGQLEKVVELVTGGAQVPVTNENKILYLNLLAQYRLANQVREEVDHFLKGLNELVPENLLAIFDENELELLMCGTGDISVCDFKAHAVVVGGSWHFREKVMRWFWTVVSSFTQEELARLLQFTTGSSQLPPGGFAALCPSFQIIAAPTHSTLPTAHTCFNQLCLPTYDSYEDVHKMLQLAISEGCEGFGMLKLSHALAFFSLPQEREYGHECDPSMLSTNAYPTFTFRDFLGALKPQHQAFETDA</sequence>
<dbReference type="Gene3D" id="3.30.2410.10">
    <property type="entry name" value="Hect, E3 ligase catalytic domain"/>
    <property type="match status" value="1"/>
</dbReference>
<evidence type="ECO:0000256" key="13">
    <source>
        <dbReference type="SAM" id="MobiDB-lite"/>
    </source>
</evidence>
<dbReference type="EC" id="2.3.2.26" evidence="3"/>
<evidence type="ECO:0000256" key="8">
    <source>
        <dbReference type="ARBA" id="ARBA00056489"/>
    </source>
</evidence>
<evidence type="ECO:0000256" key="12">
    <source>
        <dbReference type="PROSITE-ProRule" id="PRU00104"/>
    </source>
</evidence>
<dbReference type="PANTHER" id="PTHR11254">
    <property type="entry name" value="HECT DOMAIN UBIQUITIN-PROTEIN LIGASE"/>
    <property type="match status" value="1"/>
</dbReference>
<dbReference type="PROSITE" id="PS50237">
    <property type="entry name" value="HECT"/>
    <property type="match status" value="1"/>
</dbReference>
<dbReference type="InterPro" id="IPR017868">
    <property type="entry name" value="Filamin/ABP280_repeat-like"/>
</dbReference>